<dbReference type="KEGG" id="cmos:111439385"/>
<dbReference type="FunFam" id="4.10.280.10:FF:000096">
    <property type="entry name" value="Basic helix-loop-helix (BHLH) DNA-binding superfamily protein"/>
    <property type="match status" value="1"/>
</dbReference>
<dbReference type="GeneID" id="111439385"/>
<dbReference type="AlphaFoldDB" id="A0A6J1EXI5"/>
<keyword evidence="7" id="KW-0175">Coiled coil</keyword>
<feature type="domain" description="BHLH" evidence="8">
    <location>
        <begin position="39"/>
        <end position="88"/>
    </location>
</feature>
<dbReference type="InterPro" id="IPR051358">
    <property type="entry name" value="TF_AMS/ICE1/BHLH6-like"/>
</dbReference>
<reference evidence="10" key="1">
    <citation type="submission" date="2025-08" db="UniProtKB">
        <authorList>
            <consortium name="RefSeq"/>
        </authorList>
    </citation>
    <scope>IDENTIFICATION</scope>
    <source>
        <tissue evidence="10">Young leaves</tissue>
    </source>
</reference>
<comment type="subcellular location">
    <subcellularLocation>
        <location evidence="1">Nucleus</location>
    </subcellularLocation>
</comment>
<evidence type="ECO:0000259" key="8">
    <source>
        <dbReference type="PROSITE" id="PS50888"/>
    </source>
</evidence>
<organism evidence="9 10">
    <name type="scientific">Cucurbita moschata</name>
    <name type="common">Winter crookneck squash</name>
    <name type="synonym">Cucurbita pepo var. moschata</name>
    <dbReference type="NCBI Taxonomy" id="3662"/>
    <lineage>
        <taxon>Eukaryota</taxon>
        <taxon>Viridiplantae</taxon>
        <taxon>Streptophyta</taxon>
        <taxon>Embryophyta</taxon>
        <taxon>Tracheophyta</taxon>
        <taxon>Spermatophyta</taxon>
        <taxon>Magnoliopsida</taxon>
        <taxon>eudicotyledons</taxon>
        <taxon>Gunneridae</taxon>
        <taxon>Pentapetalae</taxon>
        <taxon>rosids</taxon>
        <taxon>fabids</taxon>
        <taxon>Cucurbitales</taxon>
        <taxon>Cucurbitaceae</taxon>
        <taxon>Cucurbiteae</taxon>
        <taxon>Cucurbita</taxon>
    </lineage>
</organism>
<comment type="subunit">
    <text evidence="2">Homodimer.</text>
</comment>
<gene>
    <name evidence="10" type="primary">LOC111439385</name>
</gene>
<dbReference type="SMART" id="SM00353">
    <property type="entry name" value="HLH"/>
    <property type="match status" value="1"/>
</dbReference>
<dbReference type="PROSITE" id="PS50888">
    <property type="entry name" value="BHLH"/>
    <property type="match status" value="1"/>
</dbReference>
<accession>A0A6J1EXI5</accession>
<dbReference type="SUPFAM" id="SSF47459">
    <property type="entry name" value="HLH, helix-loop-helix DNA-binding domain"/>
    <property type="match status" value="1"/>
</dbReference>
<dbReference type="Pfam" id="PF22754">
    <property type="entry name" value="bHLH-TF_ACT-like_plant"/>
    <property type="match status" value="1"/>
</dbReference>
<evidence type="ECO:0000256" key="7">
    <source>
        <dbReference type="SAM" id="Coils"/>
    </source>
</evidence>
<dbReference type="GO" id="GO:0003700">
    <property type="term" value="F:DNA-binding transcription factor activity"/>
    <property type="evidence" value="ECO:0007669"/>
    <property type="project" value="TreeGrafter"/>
</dbReference>
<dbReference type="Pfam" id="PF00010">
    <property type="entry name" value="HLH"/>
    <property type="match status" value="1"/>
</dbReference>
<evidence type="ECO:0000313" key="9">
    <source>
        <dbReference type="Proteomes" id="UP000504609"/>
    </source>
</evidence>
<keyword evidence="9" id="KW-1185">Reference proteome</keyword>
<feature type="coiled-coil region" evidence="7">
    <location>
        <begin position="78"/>
        <end position="105"/>
    </location>
</feature>
<dbReference type="InterPro" id="IPR036638">
    <property type="entry name" value="HLH_DNA-bd_sf"/>
</dbReference>
<dbReference type="RefSeq" id="XP_022932846.1">
    <property type="nucleotide sequence ID" value="XM_023077078.1"/>
</dbReference>
<keyword evidence="3" id="KW-0805">Transcription regulation</keyword>
<evidence type="ECO:0000256" key="5">
    <source>
        <dbReference type="ARBA" id="ARBA00023163"/>
    </source>
</evidence>
<dbReference type="Proteomes" id="UP000504609">
    <property type="component" value="Unplaced"/>
</dbReference>
<dbReference type="InterPro" id="IPR011598">
    <property type="entry name" value="bHLH_dom"/>
</dbReference>
<evidence type="ECO:0000313" key="10">
    <source>
        <dbReference type="RefSeq" id="XP_022932846.1"/>
    </source>
</evidence>
<evidence type="ECO:0000256" key="4">
    <source>
        <dbReference type="ARBA" id="ARBA00023125"/>
    </source>
</evidence>
<keyword evidence="5" id="KW-0804">Transcription</keyword>
<sequence length="237" mass="26896">MNYLENGVFMPEDLGSWGLDDLVPSYYDSSSPEGVLSPSAASKNIVSERNRRRKLNDRLFALRAVVPNISKMDKASIIKDAIDHIQKLREQERRIETEIYELESGKSKKKITRYEFEQEVPLLHTPKRNKTEQFSYYDSSATRFSPIEVLDLSVTYMGERTIVVSLTCCKRADSMVKLCKVFESLKLKIITANITAVSGRLLKTVFIEAGQEERDLLKIKIETALAGLNDPQSPVSI</sequence>
<dbReference type="Gene3D" id="4.10.280.10">
    <property type="entry name" value="Helix-loop-helix DNA-binding domain"/>
    <property type="match status" value="1"/>
</dbReference>
<dbReference type="GO" id="GO:0046983">
    <property type="term" value="F:protein dimerization activity"/>
    <property type="evidence" value="ECO:0007669"/>
    <property type="project" value="InterPro"/>
</dbReference>
<keyword evidence="4" id="KW-0238">DNA-binding</keyword>
<keyword evidence="6" id="KW-0539">Nucleus</keyword>
<protein>
    <submittedName>
        <fullName evidence="10">Transcription factor bHLH35-like</fullName>
    </submittedName>
</protein>
<name>A0A6J1EXI5_CUCMO</name>
<dbReference type="InterPro" id="IPR054502">
    <property type="entry name" value="bHLH-TF_ACT-like_plant"/>
</dbReference>
<evidence type="ECO:0000256" key="6">
    <source>
        <dbReference type="ARBA" id="ARBA00023242"/>
    </source>
</evidence>
<dbReference type="PANTHER" id="PTHR31945">
    <property type="entry name" value="TRANSCRIPTION FACTOR SCREAM2-RELATED"/>
    <property type="match status" value="1"/>
</dbReference>
<evidence type="ECO:0000256" key="3">
    <source>
        <dbReference type="ARBA" id="ARBA00023015"/>
    </source>
</evidence>
<evidence type="ECO:0000256" key="2">
    <source>
        <dbReference type="ARBA" id="ARBA00011738"/>
    </source>
</evidence>
<evidence type="ECO:0000256" key="1">
    <source>
        <dbReference type="ARBA" id="ARBA00004123"/>
    </source>
</evidence>
<dbReference type="GO" id="GO:0043565">
    <property type="term" value="F:sequence-specific DNA binding"/>
    <property type="evidence" value="ECO:0007669"/>
    <property type="project" value="TreeGrafter"/>
</dbReference>
<proteinExistence type="predicted"/>
<dbReference type="PANTHER" id="PTHR31945:SF26">
    <property type="entry name" value="TRANSCRIPTION FACTOR BHLH35"/>
    <property type="match status" value="1"/>
</dbReference>
<dbReference type="GO" id="GO:0005634">
    <property type="term" value="C:nucleus"/>
    <property type="evidence" value="ECO:0007669"/>
    <property type="project" value="UniProtKB-SubCell"/>
</dbReference>